<evidence type="ECO:0000256" key="2">
    <source>
        <dbReference type="ARBA" id="ARBA00022525"/>
    </source>
</evidence>
<evidence type="ECO:0000259" key="4">
    <source>
        <dbReference type="Pfam" id="PF13229"/>
    </source>
</evidence>
<organism evidence="5 6">
    <name type="scientific">Fodinicola feengrottensis</name>
    <dbReference type="NCBI Taxonomy" id="435914"/>
    <lineage>
        <taxon>Bacteria</taxon>
        <taxon>Bacillati</taxon>
        <taxon>Actinomycetota</taxon>
        <taxon>Actinomycetes</taxon>
        <taxon>Mycobacteriales</taxon>
        <taxon>Fodinicola</taxon>
    </lineage>
</organism>
<dbReference type="InterPro" id="IPR039448">
    <property type="entry name" value="Beta_helix"/>
</dbReference>
<keyword evidence="3" id="KW-0732">Signal</keyword>
<dbReference type="SMART" id="SM00710">
    <property type="entry name" value="PbH1"/>
    <property type="match status" value="5"/>
</dbReference>
<evidence type="ECO:0000313" key="5">
    <source>
        <dbReference type="EMBL" id="GAA1688349.1"/>
    </source>
</evidence>
<comment type="caution">
    <text evidence="5">The sequence shown here is derived from an EMBL/GenBank/DDBJ whole genome shotgun (WGS) entry which is preliminary data.</text>
</comment>
<keyword evidence="6" id="KW-1185">Reference proteome</keyword>
<evidence type="ECO:0000256" key="1">
    <source>
        <dbReference type="ARBA" id="ARBA00004613"/>
    </source>
</evidence>
<proteinExistence type="predicted"/>
<dbReference type="PANTHER" id="PTHR40088">
    <property type="entry name" value="PECTATE LYASE (EUROFUNG)"/>
    <property type="match status" value="1"/>
</dbReference>
<dbReference type="InterPro" id="IPR006626">
    <property type="entry name" value="PbH1"/>
</dbReference>
<name>A0ABN2HIF2_9ACTN</name>
<comment type="subcellular location">
    <subcellularLocation>
        <location evidence="1">Secreted</location>
    </subcellularLocation>
</comment>
<dbReference type="Pfam" id="PF13229">
    <property type="entry name" value="Beta_helix"/>
    <property type="match status" value="1"/>
</dbReference>
<dbReference type="InterPro" id="IPR011050">
    <property type="entry name" value="Pectin_lyase_fold/virulence"/>
</dbReference>
<dbReference type="EMBL" id="BAAANY010000015">
    <property type="protein sequence ID" value="GAA1688349.1"/>
    <property type="molecule type" value="Genomic_DNA"/>
</dbReference>
<dbReference type="Proteomes" id="UP001500618">
    <property type="component" value="Unassembled WGS sequence"/>
</dbReference>
<reference evidence="5 6" key="1">
    <citation type="journal article" date="2019" name="Int. J. Syst. Evol. Microbiol.">
        <title>The Global Catalogue of Microorganisms (GCM) 10K type strain sequencing project: providing services to taxonomists for standard genome sequencing and annotation.</title>
        <authorList>
            <consortium name="The Broad Institute Genomics Platform"/>
            <consortium name="The Broad Institute Genome Sequencing Center for Infectious Disease"/>
            <person name="Wu L."/>
            <person name="Ma J."/>
        </authorList>
    </citation>
    <scope>NUCLEOTIDE SEQUENCE [LARGE SCALE GENOMIC DNA]</scope>
    <source>
        <strain evidence="5 6">JCM 14718</strain>
    </source>
</reference>
<dbReference type="SUPFAM" id="SSF51126">
    <property type="entry name" value="Pectin lyase-like"/>
    <property type="match status" value="1"/>
</dbReference>
<dbReference type="InterPro" id="IPR052052">
    <property type="entry name" value="Polysaccharide_Lyase_9"/>
</dbReference>
<dbReference type="PANTHER" id="PTHR40088:SF2">
    <property type="entry name" value="SECRETED SUGAR HYDROLASE"/>
    <property type="match status" value="1"/>
</dbReference>
<dbReference type="Gene3D" id="2.160.20.10">
    <property type="entry name" value="Single-stranded right-handed beta-helix, Pectin lyase-like"/>
    <property type="match status" value="2"/>
</dbReference>
<accession>A0ABN2HIF2</accession>
<gene>
    <name evidence="5" type="ORF">GCM10009765_42260</name>
</gene>
<protein>
    <recommendedName>
        <fullName evidence="4">Right handed beta helix domain-containing protein</fullName>
    </recommendedName>
</protein>
<sequence>MVVLVGAVTIVVGGRLLLVDLPRAMSSESSEPPGVDTSRADRANTVPVAIPTTDYPIPPGSLYVSPAGNDSADGGKDTPLRTVGAALDRVPSGGTVVLRAGVYRESVDGLGKPFILQPYPGEQAWISGADVVTGWVADGSTWRHDNWDVQLCHSCFLPNIIDPAYPQAGFPDMVLINGQPLRQVGSRDKVQAGTFFVDQSRHVLYVGTSPAGKTVESAVRTQFAVLDSGAAGAVIRGVGFRSFASNQDYKDHPAMVSVNARKVTFEKDVFLGSAATGLLIAQPDATISSSLFDRNGLAGIVANKADNIRIVGNTMVGNNAEHFAISGDSVGAAGTKITRTKRPYIARNIFRDNHSNGWWCDLGCSDAVVIGNLASGNQVNGLFYEISARALVASNVMAGNAKLGLKISSSDNVRVVNNTMVGNQSNLGVYNDPRGPDSDPYSNGMGQVWDSRNTRLLNNLMVGDVDSDQPFVITADYKNPPRTSAAQMIVASDGGCYVRANAHLPSVLVSWWNSPSDVDAYGSLAQWRQATGLEAHGQELTGGPGDVFVNPGALNFRPQPSSPAAHGGQPLPSEVASALGLTTTASPARGALVGPGVD</sequence>
<feature type="domain" description="Right handed beta helix" evidence="4">
    <location>
        <begin position="260"/>
        <end position="419"/>
    </location>
</feature>
<evidence type="ECO:0000256" key="3">
    <source>
        <dbReference type="ARBA" id="ARBA00022729"/>
    </source>
</evidence>
<dbReference type="InterPro" id="IPR012334">
    <property type="entry name" value="Pectin_lyas_fold"/>
</dbReference>
<keyword evidence="2" id="KW-0964">Secreted</keyword>
<evidence type="ECO:0000313" key="6">
    <source>
        <dbReference type="Proteomes" id="UP001500618"/>
    </source>
</evidence>